<evidence type="ECO:0000313" key="2">
    <source>
        <dbReference type="EMBL" id="CAG9571411.1"/>
    </source>
</evidence>
<dbReference type="EMBL" id="CAKASE010000067">
    <property type="protein sequence ID" value="CAG9571415.1"/>
    <property type="molecule type" value="Genomic_DNA"/>
</dbReference>
<reference evidence="1" key="1">
    <citation type="submission" date="2021-09" db="EMBL/GenBank/DDBJ databases">
        <authorList>
            <person name="Martin H S."/>
        </authorList>
    </citation>
    <scope>NUCLEOTIDE SEQUENCE</scope>
</reference>
<dbReference type="EMBL" id="CAKASE010000067">
    <property type="protein sequence ID" value="CAG9571413.1"/>
    <property type="molecule type" value="Genomic_DNA"/>
</dbReference>
<name>A0A8J2W554_9NEOP</name>
<evidence type="ECO:0000313" key="3">
    <source>
        <dbReference type="EMBL" id="CAG9571413.1"/>
    </source>
</evidence>
<evidence type="ECO:0000313" key="1">
    <source>
        <dbReference type="EMBL" id="CAG9571409.1"/>
    </source>
</evidence>
<dbReference type="AlphaFoldDB" id="A0A8J2W554"/>
<dbReference type="Proteomes" id="UP000789524">
    <property type="component" value="Unassembled WGS sequence"/>
</dbReference>
<dbReference type="EMBL" id="CAKASE010000067">
    <property type="protein sequence ID" value="CAG9571411.1"/>
    <property type="molecule type" value="Genomic_DNA"/>
</dbReference>
<evidence type="ECO:0000313" key="5">
    <source>
        <dbReference type="Proteomes" id="UP000789524"/>
    </source>
</evidence>
<accession>A0A8J2W554</accession>
<keyword evidence="5" id="KW-1185">Reference proteome</keyword>
<evidence type="ECO:0000313" key="4">
    <source>
        <dbReference type="EMBL" id="CAG9571415.1"/>
    </source>
</evidence>
<gene>
    <name evidence="1" type="ORF">DCHRY22_LOCUS9652</name>
    <name evidence="2" type="ORF">DCHRY22_LOCUS9653</name>
    <name evidence="3" type="ORF">DCHRY22_LOCUS9654</name>
    <name evidence="4" type="ORF">DCHRY22_LOCUS9655</name>
</gene>
<proteinExistence type="predicted"/>
<comment type="caution">
    <text evidence="1">The sequence shown here is derived from an EMBL/GenBank/DDBJ whole genome shotgun (WGS) entry which is preliminary data.</text>
</comment>
<dbReference type="EMBL" id="CAKASE010000067">
    <property type="protein sequence ID" value="CAG9571409.1"/>
    <property type="molecule type" value="Genomic_DNA"/>
</dbReference>
<dbReference type="OrthoDB" id="7508730at2759"/>
<organism evidence="1 5">
    <name type="scientific">Danaus chrysippus</name>
    <name type="common">African queen</name>
    <dbReference type="NCBI Taxonomy" id="151541"/>
    <lineage>
        <taxon>Eukaryota</taxon>
        <taxon>Metazoa</taxon>
        <taxon>Ecdysozoa</taxon>
        <taxon>Arthropoda</taxon>
        <taxon>Hexapoda</taxon>
        <taxon>Insecta</taxon>
        <taxon>Pterygota</taxon>
        <taxon>Neoptera</taxon>
        <taxon>Endopterygota</taxon>
        <taxon>Lepidoptera</taxon>
        <taxon>Glossata</taxon>
        <taxon>Ditrysia</taxon>
        <taxon>Papilionoidea</taxon>
        <taxon>Nymphalidae</taxon>
        <taxon>Danainae</taxon>
        <taxon>Danaini</taxon>
        <taxon>Danaina</taxon>
        <taxon>Danaus</taxon>
        <taxon>Anosia</taxon>
    </lineage>
</organism>
<sequence>MLCLHHASGVWYDTGRVRRRSPKACTSLLVIHRDPFDVGISAVRESNLRVHARRLDRDGGLPAIGR</sequence>
<protein>
    <submittedName>
        <fullName evidence="1">(African queen) hypothetical protein</fullName>
    </submittedName>
</protein>